<reference evidence="2" key="1">
    <citation type="submission" date="2023-03" db="EMBL/GenBank/DDBJ databases">
        <title>Massive genome expansion in bonnet fungi (Mycena s.s.) driven by repeated elements and novel gene families across ecological guilds.</title>
        <authorList>
            <consortium name="Lawrence Berkeley National Laboratory"/>
            <person name="Harder C.B."/>
            <person name="Miyauchi S."/>
            <person name="Viragh M."/>
            <person name="Kuo A."/>
            <person name="Thoen E."/>
            <person name="Andreopoulos B."/>
            <person name="Lu D."/>
            <person name="Skrede I."/>
            <person name="Drula E."/>
            <person name="Henrissat B."/>
            <person name="Morin E."/>
            <person name="Kohler A."/>
            <person name="Barry K."/>
            <person name="LaButti K."/>
            <person name="Morin E."/>
            <person name="Salamov A."/>
            <person name="Lipzen A."/>
            <person name="Mereny Z."/>
            <person name="Hegedus B."/>
            <person name="Baldrian P."/>
            <person name="Stursova M."/>
            <person name="Weitz H."/>
            <person name="Taylor A."/>
            <person name="Grigoriev I.V."/>
            <person name="Nagy L.G."/>
            <person name="Martin F."/>
            <person name="Kauserud H."/>
        </authorList>
    </citation>
    <scope>NUCLEOTIDE SEQUENCE</scope>
    <source>
        <strain evidence="2">CBHHK182m</strain>
    </source>
</reference>
<proteinExistence type="predicted"/>
<evidence type="ECO:0000256" key="1">
    <source>
        <dbReference type="SAM" id="MobiDB-lite"/>
    </source>
</evidence>
<feature type="compositionally biased region" description="Low complexity" evidence="1">
    <location>
        <begin position="1"/>
        <end position="13"/>
    </location>
</feature>
<feature type="region of interest" description="Disordered" evidence="1">
    <location>
        <begin position="1"/>
        <end position="55"/>
    </location>
</feature>
<keyword evidence="3" id="KW-1185">Reference proteome</keyword>
<name>A0AAD7NA67_9AGAR</name>
<evidence type="ECO:0000313" key="3">
    <source>
        <dbReference type="Proteomes" id="UP001215598"/>
    </source>
</evidence>
<feature type="compositionally biased region" description="Polar residues" evidence="1">
    <location>
        <begin position="16"/>
        <end position="29"/>
    </location>
</feature>
<dbReference type="Proteomes" id="UP001215598">
    <property type="component" value="Unassembled WGS sequence"/>
</dbReference>
<evidence type="ECO:0000313" key="2">
    <source>
        <dbReference type="EMBL" id="KAJ7751144.1"/>
    </source>
</evidence>
<sequence>MATANARNWATRTLNEHPTSANRQYSQWVMPQLEQRQRSAGESHLKRRCDKCSGEGRTGIKAKGNKIKGKLTKAVAIARSEGEKPEMDKARALAPMVLPTAAGEVGGDPESYSEGVQELGVGDCRCIDLRAAVNVPVPVVVRVKAGIGYVVIDLLFGGHQPVNVAQRLCGGHVEAEGRPRGVRAGVRAGHGDRVRDEKYERAEEGAPWAQQEKQASRRRGQTRKVRREVEGTSEWWWWKKKDERHRGRCADAVKDERRRRRAVRGSGTKCWWWKKTKLVHLDEK</sequence>
<feature type="region of interest" description="Disordered" evidence="1">
    <location>
        <begin position="197"/>
        <end position="224"/>
    </location>
</feature>
<dbReference type="EMBL" id="JARKIB010000063">
    <property type="protein sequence ID" value="KAJ7751144.1"/>
    <property type="molecule type" value="Genomic_DNA"/>
</dbReference>
<organism evidence="2 3">
    <name type="scientific">Mycena metata</name>
    <dbReference type="NCBI Taxonomy" id="1033252"/>
    <lineage>
        <taxon>Eukaryota</taxon>
        <taxon>Fungi</taxon>
        <taxon>Dikarya</taxon>
        <taxon>Basidiomycota</taxon>
        <taxon>Agaricomycotina</taxon>
        <taxon>Agaricomycetes</taxon>
        <taxon>Agaricomycetidae</taxon>
        <taxon>Agaricales</taxon>
        <taxon>Marasmiineae</taxon>
        <taxon>Mycenaceae</taxon>
        <taxon>Mycena</taxon>
    </lineage>
</organism>
<gene>
    <name evidence="2" type="ORF">B0H16DRAFT_1460473</name>
</gene>
<comment type="caution">
    <text evidence="2">The sequence shown here is derived from an EMBL/GenBank/DDBJ whole genome shotgun (WGS) entry which is preliminary data.</text>
</comment>
<accession>A0AAD7NA67</accession>
<feature type="compositionally biased region" description="Basic and acidic residues" evidence="1">
    <location>
        <begin position="35"/>
        <end position="54"/>
    </location>
</feature>
<protein>
    <submittedName>
        <fullName evidence="2">Uncharacterized protein</fullName>
    </submittedName>
</protein>
<dbReference type="AlphaFoldDB" id="A0AAD7NA67"/>